<evidence type="ECO:0000256" key="1">
    <source>
        <dbReference type="ARBA" id="ARBA00004651"/>
    </source>
</evidence>
<organism evidence="9 10">
    <name type="scientific">Paenibacillus dendrobii</name>
    <dbReference type="NCBI Taxonomy" id="2691084"/>
    <lineage>
        <taxon>Bacteria</taxon>
        <taxon>Bacillati</taxon>
        <taxon>Bacillota</taxon>
        <taxon>Bacilli</taxon>
        <taxon>Bacillales</taxon>
        <taxon>Paenibacillaceae</taxon>
        <taxon>Paenibacillus</taxon>
    </lineage>
</organism>
<evidence type="ECO:0000313" key="10">
    <source>
        <dbReference type="Proteomes" id="UP000460318"/>
    </source>
</evidence>
<evidence type="ECO:0000256" key="4">
    <source>
        <dbReference type="ARBA" id="ARBA00022475"/>
    </source>
</evidence>
<evidence type="ECO:0000256" key="8">
    <source>
        <dbReference type="SAM" id="Phobius"/>
    </source>
</evidence>
<dbReference type="SUPFAM" id="SSF81345">
    <property type="entry name" value="ABC transporter involved in vitamin B12 uptake, BtuC"/>
    <property type="match status" value="1"/>
</dbReference>
<protein>
    <submittedName>
        <fullName evidence="9">Iron chelate uptake ABC transporter family permease subunit</fullName>
    </submittedName>
</protein>
<sequence>MNKGSHRRFWTVIVSGLLLAAAAAYLSLTNGAFDLSVLDVIKTLLRFHPQPEHDLVVFEFRLPRIVLGGLVGFALGMAGSIIQGVTRNGLADPGILGVNAGAGLSVVLFMFIFQGSISASGWLGVMMMPMFGLAGGVAATTAIYLFAKEKGKLDPQRLILVGIAIASGFGALTVYISLKMNPSDYEMAVVWLAGSLQSANWKFVVTMLPWLLLLPVICMRAHVLDLFQLSGESQKSLGVSVQREQNIFLLCSVGLVSASVAVSGSIAFIGLIAPHLARQLVGLRHVHIIPVSGVVGMIIVLVGDFIGKTVFAPAELAVGIVVSIIGVPYFIFLLIRSRS</sequence>
<dbReference type="GO" id="GO:0022857">
    <property type="term" value="F:transmembrane transporter activity"/>
    <property type="evidence" value="ECO:0007669"/>
    <property type="project" value="InterPro"/>
</dbReference>
<dbReference type="PANTHER" id="PTHR30472">
    <property type="entry name" value="FERRIC ENTEROBACTIN TRANSPORT SYSTEM PERMEASE PROTEIN"/>
    <property type="match status" value="1"/>
</dbReference>
<comment type="caution">
    <text evidence="9">The sequence shown here is derived from an EMBL/GenBank/DDBJ whole genome shotgun (WGS) entry which is preliminary data.</text>
</comment>
<keyword evidence="6 8" id="KW-1133">Transmembrane helix</keyword>
<dbReference type="InterPro" id="IPR000522">
    <property type="entry name" value="ABC_transptr_permease_BtuC"/>
</dbReference>
<evidence type="ECO:0000256" key="2">
    <source>
        <dbReference type="ARBA" id="ARBA00007935"/>
    </source>
</evidence>
<dbReference type="Gene3D" id="1.10.3470.10">
    <property type="entry name" value="ABC transporter involved in vitamin B12 uptake, BtuC"/>
    <property type="match status" value="1"/>
</dbReference>
<feature type="transmembrane region" description="Helical" evidence="8">
    <location>
        <begin position="9"/>
        <end position="28"/>
    </location>
</feature>
<feature type="transmembrane region" description="Helical" evidence="8">
    <location>
        <begin position="314"/>
        <end position="335"/>
    </location>
</feature>
<keyword evidence="10" id="KW-1185">Reference proteome</keyword>
<evidence type="ECO:0000256" key="5">
    <source>
        <dbReference type="ARBA" id="ARBA00022692"/>
    </source>
</evidence>
<evidence type="ECO:0000256" key="7">
    <source>
        <dbReference type="ARBA" id="ARBA00023136"/>
    </source>
</evidence>
<comment type="subcellular location">
    <subcellularLocation>
        <location evidence="1">Cell membrane</location>
        <topology evidence="1">Multi-pass membrane protein</topology>
    </subcellularLocation>
</comment>
<keyword evidence="3" id="KW-0813">Transport</keyword>
<gene>
    <name evidence="9" type="ORF">GRF59_12390</name>
</gene>
<feature type="transmembrane region" description="Helical" evidence="8">
    <location>
        <begin position="158"/>
        <end position="178"/>
    </location>
</feature>
<name>A0A7X3II93_9BACL</name>
<proteinExistence type="inferred from homology"/>
<feature type="transmembrane region" description="Helical" evidence="8">
    <location>
        <begin position="247"/>
        <end position="273"/>
    </location>
</feature>
<dbReference type="GO" id="GO:0005886">
    <property type="term" value="C:plasma membrane"/>
    <property type="evidence" value="ECO:0007669"/>
    <property type="project" value="UniProtKB-SubCell"/>
</dbReference>
<feature type="transmembrane region" description="Helical" evidence="8">
    <location>
        <begin position="119"/>
        <end position="146"/>
    </location>
</feature>
<feature type="transmembrane region" description="Helical" evidence="8">
    <location>
        <begin position="285"/>
        <end position="307"/>
    </location>
</feature>
<evidence type="ECO:0000313" key="9">
    <source>
        <dbReference type="EMBL" id="MWV44429.1"/>
    </source>
</evidence>
<reference evidence="9 10" key="1">
    <citation type="submission" date="2019-12" db="EMBL/GenBank/DDBJ databases">
        <title>Paenibacillus sp. nov., an endophytic bacterium isolated from the stem of Dendrobium.</title>
        <authorList>
            <person name="Zhao R."/>
        </authorList>
    </citation>
    <scope>NUCLEOTIDE SEQUENCE [LARGE SCALE GENOMIC DNA]</scope>
    <source>
        <strain evidence="9 10">HJL G12</strain>
    </source>
</reference>
<dbReference type="FunFam" id="1.10.3470.10:FF:000001">
    <property type="entry name" value="Vitamin B12 ABC transporter permease BtuC"/>
    <property type="match status" value="1"/>
</dbReference>
<keyword evidence="5 8" id="KW-0812">Transmembrane</keyword>
<feature type="transmembrane region" description="Helical" evidence="8">
    <location>
        <begin position="94"/>
        <end position="113"/>
    </location>
</feature>
<comment type="similarity">
    <text evidence="2">Belongs to the binding-protein-dependent transport system permease family. FecCD subfamily.</text>
</comment>
<evidence type="ECO:0000256" key="3">
    <source>
        <dbReference type="ARBA" id="ARBA00022448"/>
    </source>
</evidence>
<dbReference type="AlphaFoldDB" id="A0A7X3II93"/>
<dbReference type="CDD" id="cd06550">
    <property type="entry name" value="TM_ABC_iron-siderophores_like"/>
    <property type="match status" value="1"/>
</dbReference>
<dbReference type="Pfam" id="PF01032">
    <property type="entry name" value="FecCD"/>
    <property type="match status" value="1"/>
</dbReference>
<feature type="transmembrane region" description="Helical" evidence="8">
    <location>
        <begin position="65"/>
        <end position="82"/>
    </location>
</feature>
<evidence type="ECO:0000256" key="6">
    <source>
        <dbReference type="ARBA" id="ARBA00022989"/>
    </source>
</evidence>
<dbReference type="RefSeq" id="WP_160497845.1">
    <property type="nucleotide sequence ID" value="NZ_WUBI01000001.1"/>
</dbReference>
<dbReference type="Proteomes" id="UP000460318">
    <property type="component" value="Unassembled WGS sequence"/>
</dbReference>
<dbReference type="EMBL" id="WUBI01000001">
    <property type="protein sequence ID" value="MWV44429.1"/>
    <property type="molecule type" value="Genomic_DNA"/>
</dbReference>
<keyword evidence="7 8" id="KW-0472">Membrane</keyword>
<keyword evidence="4" id="KW-1003">Cell membrane</keyword>
<accession>A0A7X3II93</accession>
<dbReference type="GO" id="GO:0033214">
    <property type="term" value="P:siderophore-iron import into cell"/>
    <property type="evidence" value="ECO:0007669"/>
    <property type="project" value="TreeGrafter"/>
</dbReference>
<dbReference type="PANTHER" id="PTHR30472:SF23">
    <property type="entry name" value="IRON-UPTAKE SYSTEM PERMEASE PROTEIN FEUC"/>
    <property type="match status" value="1"/>
</dbReference>
<dbReference type="InterPro" id="IPR037294">
    <property type="entry name" value="ABC_BtuC-like"/>
</dbReference>